<keyword evidence="3" id="KW-1185">Reference proteome</keyword>
<dbReference type="EMBL" id="MU250524">
    <property type="protein sequence ID" value="KAG7451757.1"/>
    <property type="molecule type" value="Genomic_DNA"/>
</dbReference>
<organism evidence="2 3">
    <name type="scientific">Guyanagaster necrorhizus</name>
    <dbReference type="NCBI Taxonomy" id="856835"/>
    <lineage>
        <taxon>Eukaryota</taxon>
        <taxon>Fungi</taxon>
        <taxon>Dikarya</taxon>
        <taxon>Basidiomycota</taxon>
        <taxon>Agaricomycotina</taxon>
        <taxon>Agaricomycetes</taxon>
        <taxon>Agaricomycetidae</taxon>
        <taxon>Agaricales</taxon>
        <taxon>Marasmiineae</taxon>
        <taxon>Physalacriaceae</taxon>
        <taxon>Guyanagaster</taxon>
    </lineage>
</organism>
<accession>A0A9P7W338</accession>
<proteinExistence type="predicted"/>
<feature type="transmembrane region" description="Helical" evidence="1">
    <location>
        <begin position="20"/>
        <end position="38"/>
    </location>
</feature>
<keyword evidence="1" id="KW-0812">Transmembrane</keyword>
<comment type="caution">
    <text evidence="2">The sequence shown here is derived from an EMBL/GenBank/DDBJ whole genome shotgun (WGS) entry which is preliminary data.</text>
</comment>
<sequence>MLKRKQTELNNLRSELDTNLQVTGSSVFTALRIIYVFSYRAASYDDVQAIREHCSVSSIMREHFCDQWGTAIEGCLLLCQYGQVPVSLPLTLPYVNVHSISVVTVLTKVVIVVVVFFVFARNFDLGAHLKNVCWFVDRRASIGGFARLLVVGEIPRLDEVSKAISAKREQGDIG</sequence>
<evidence type="ECO:0000256" key="1">
    <source>
        <dbReference type="SAM" id="Phobius"/>
    </source>
</evidence>
<evidence type="ECO:0000313" key="3">
    <source>
        <dbReference type="Proteomes" id="UP000812287"/>
    </source>
</evidence>
<name>A0A9P7W338_9AGAR</name>
<dbReference type="RefSeq" id="XP_043045257.1">
    <property type="nucleotide sequence ID" value="XM_043178709.1"/>
</dbReference>
<dbReference type="GeneID" id="66101003"/>
<dbReference type="AlphaFoldDB" id="A0A9P7W338"/>
<keyword evidence="1" id="KW-1133">Transmembrane helix</keyword>
<keyword evidence="1" id="KW-0472">Membrane</keyword>
<gene>
    <name evidence="2" type="ORF">BT62DRAFT_1070982</name>
</gene>
<feature type="transmembrane region" description="Helical" evidence="1">
    <location>
        <begin position="97"/>
        <end position="120"/>
    </location>
</feature>
<dbReference type="Proteomes" id="UP000812287">
    <property type="component" value="Unassembled WGS sequence"/>
</dbReference>
<evidence type="ECO:0000313" key="2">
    <source>
        <dbReference type="EMBL" id="KAG7451757.1"/>
    </source>
</evidence>
<protein>
    <submittedName>
        <fullName evidence="2">Uncharacterized protein</fullName>
    </submittedName>
</protein>
<reference evidence="2" key="1">
    <citation type="submission" date="2020-11" db="EMBL/GenBank/DDBJ databases">
        <title>Adaptations for nitrogen fixation in a non-lichenized fungal sporocarp promotes dispersal by wood-feeding termites.</title>
        <authorList>
            <consortium name="DOE Joint Genome Institute"/>
            <person name="Koch R.A."/>
            <person name="Yoon G."/>
            <person name="Arayal U."/>
            <person name="Lail K."/>
            <person name="Amirebrahimi M."/>
            <person name="Labutti K."/>
            <person name="Lipzen A."/>
            <person name="Riley R."/>
            <person name="Barry K."/>
            <person name="Henrissat B."/>
            <person name="Grigoriev I.V."/>
            <person name="Herr J.R."/>
            <person name="Aime M.C."/>
        </authorList>
    </citation>
    <scope>NUCLEOTIDE SEQUENCE</scope>
    <source>
        <strain evidence="2">MCA 3950</strain>
    </source>
</reference>